<organism evidence="2 3">
    <name type="scientific">Exophiala viscosa</name>
    <dbReference type="NCBI Taxonomy" id="2486360"/>
    <lineage>
        <taxon>Eukaryota</taxon>
        <taxon>Fungi</taxon>
        <taxon>Dikarya</taxon>
        <taxon>Ascomycota</taxon>
        <taxon>Pezizomycotina</taxon>
        <taxon>Eurotiomycetes</taxon>
        <taxon>Chaetothyriomycetidae</taxon>
        <taxon>Chaetothyriales</taxon>
        <taxon>Herpotrichiellaceae</taxon>
        <taxon>Exophiala</taxon>
    </lineage>
</organism>
<name>A0AAN6IDL1_9EURO</name>
<accession>A0AAN6IDL1</accession>
<dbReference type="Proteomes" id="UP001203852">
    <property type="component" value="Unassembled WGS sequence"/>
</dbReference>
<dbReference type="Pfam" id="PF24476">
    <property type="entry name" value="DUF7580"/>
    <property type="match status" value="1"/>
</dbReference>
<keyword evidence="3" id="KW-1185">Reference proteome</keyword>
<dbReference type="PANTHER" id="PTHR35186:SF4">
    <property type="entry name" value="PRION-INHIBITION AND PROPAGATION HELO DOMAIN-CONTAINING PROTEIN"/>
    <property type="match status" value="1"/>
</dbReference>
<comment type="caution">
    <text evidence="2">The sequence shown here is derived from an EMBL/GenBank/DDBJ whole genome shotgun (WGS) entry which is preliminary data.</text>
</comment>
<feature type="domain" description="DUF7580" evidence="1">
    <location>
        <begin position="22"/>
        <end position="190"/>
    </location>
</feature>
<evidence type="ECO:0000313" key="2">
    <source>
        <dbReference type="EMBL" id="KAI1614002.1"/>
    </source>
</evidence>
<dbReference type="PANTHER" id="PTHR35186">
    <property type="entry name" value="ANK_REP_REGION DOMAIN-CONTAINING PROTEIN"/>
    <property type="match status" value="1"/>
</dbReference>
<dbReference type="EMBL" id="MU404353">
    <property type="protein sequence ID" value="KAI1614002.1"/>
    <property type="molecule type" value="Genomic_DNA"/>
</dbReference>
<gene>
    <name evidence="2" type="ORF">EDD36DRAFT_434953</name>
</gene>
<protein>
    <recommendedName>
        <fullName evidence="1">DUF7580 domain-containing protein</fullName>
    </recommendedName>
</protein>
<dbReference type="InterPro" id="IPR056002">
    <property type="entry name" value="DUF7580"/>
</dbReference>
<evidence type="ECO:0000313" key="3">
    <source>
        <dbReference type="Proteomes" id="UP001203852"/>
    </source>
</evidence>
<proteinExistence type="predicted"/>
<reference evidence="2" key="1">
    <citation type="journal article" date="2022" name="bioRxiv">
        <title>Deciphering the potential niche of two novel black yeast fungi from a biological soil crust based on their genomes, phenotypes, and melanin regulation.</title>
        <authorList>
            <consortium name="DOE Joint Genome Institute"/>
            <person name="Carr E.C."/>
            <person name="Barton Q."/>
            <person name="Grambo S."/>
            <person name="Sullivan M."/>
            <person name="Renfro C.M."/>
            <person name="Kuo A."/>
            <person name="Pangilinan J."/>
            <person name="Lipzen A."/>
            <person name="Keymanesh K."/>
            <person name="Savage E."/>
            <person name="Barry K."/>
            <person name="Grigoriev I.V."/>
            <person name="Riekhof W.R."/>
            <person name="Harris S.S."/>
        </authorList>
    </citation>
    <scope>NUCLEOTIDE SEQUENCE</scope>
    <source>
        <strain evidence="2">JF 03-4F</strain>
    </source>
</reference>
<dbReference type="AlphaFoldDB" id="A0AAN6IDL1"/>
<sequence>MEDMLVSSRTTVGSRIARASSMLSRRDRFFLAAVLASAVLRFHGTWLKADWSNRDVLFPKVTDNRVYILEQPYLSGHAITTSATTIPTTRTSTSTLIANRILFPLGLALTGLSLCETISSLRIPEDDDRIEENMNFKTASRLLEDVQQEFGGSYRDVVTQCLRWSGTRTSEVDGKFQQQVFQNIVSPLFEAIRVFDG</sequence>
<evidence type="ECO:0000259" key="1">
    <source>
        <dbReference type="Pfam" id="PF24476"/>
    </source>
</evidence>